<dbReference type="AlphaFoldDB" id="A0AAW0BGG5"/>
<keyword evidence="4" id="KW-1185">Reference proteome</keyword>
<comment type="caution">
    <text evidence="3">The sequence shown here is derived from an EMBL/GenBank/DDBJ whole genome shotgun (WGS) entry which is preliminary data.</text>
</comment>
<protein>
    <submittedName>
        <fullName evidence="3">Uncharacterized protein</fullName>
    </submittedName>
</protein>
<feature type="coiled-coil region" evidence="1">
    <location>
        <begin position="51"/>
        <end position="78"/>
    </location>
</feature>
<name>A0AAW0BGG5_9AGAR</name>
<evidence type="ECO:0000313" key="4">
    <source>
        <dbReference type="Proteomes" id="UP001383192"/>
    </source>
</evidence>
<dbReference type="EMBL" id="JAYKXP010000112">
    <property type="protein sequence ID" value="KAK7025573.1"/>
    <property type="molecule type" value="Genomic_DNA"/>
</dbReference>
<feature type="region of interest" description="Disordered" evidence="2">
    <location>
        <begin position="169"/>
        <end position="444"/>
    </location>
</feature>
<reference evidence="3 4" key="1">
    <citation type="submission" date="2024-01" db="EMBL/GenBank/DDBJ databases">
        <title>A draft genome for a cacao thread blight-causing isolate of Paramarasmius palmivorus.</title>
        <authorList>
            <person name="Baruah I.K."/>
            <person name="Bukari Y."/>
            <person name="Amoako-Attah I."/>
            <person name="Meinhardt L.W."/>
            <person name="Bailey B.A."/>
            <person name="Cohen S.P."/>
        </authorList>
    </citation>
    <scope>NUCLEOTIDE SEQUENCE [LARGE SCALE GENOMIC DNA]</scope>
    <source>
        <strain evidence="3 4">GH-12</strain>
    </source>
</reference>
<gene>
    <name evidence="3" type="ORF">VNI00_015926</name>
</gene>
<feature type="compositionally biased region" description="Polar residues" evidence="2">
    <location>
        <begin position="254"/>
        <end position="272"/>
    </location>
</feature>
<dbReference type="Proteomes" id="UP001383192">
    <property type="component" value="Unassembled WGS sequence"/>
</dbReference>
<feature type="compositionally biased region" description="Basic and acidic residues" evidence="2">
    <location>
        <begin position="322"/>
        <end position="336"/>
    </location>
</feature>
<feature type="compositionally biased region" description="Polar residues" evidence="2">
    <location>
        <begin position="298"/>
        <end position="310"/>
    </location>
</feature>
<proteinExistence type="predicted"/>
<feature type="compositionally biased region" description="Low complexity" evidence="2">
    <location>
        <begin position="14"/>
        <end position="26"/>
    </location>
</feature>
<evidence type="ECO:0000256" key="1">
    <source>
        <dbReference type="SAM" id="Coils"/>
    </source>
</evidence>
<feature type="compositionally biased region" description="Basic residues" evidence="2">
    <location>
        <begin position="372"/>
        <end position="386"/>
    </location>
</feature>
<keyword evidence="1" id="KW-0175">Coiled coil</keyword>
<evidence type="ECO:0000313" key="3">
    <source>
        <dbReference type="EMBL" id="KAK7025573.1"/>
    </source>
</evidence>
<feature type="compositionally biased region" description="Polar residues" evidence="2">
    <location>
        <begin position="205"/>
        <end position="241"/>
    </location>
</feature>
<evidence type="ECO:0000256" key="2">
    <source>
        <dbReference type="SAM" id="MobiDB-lite"/>
    </source>
</evidence>
<sequence>MITRSARVPRPVLTGPTGSSNSTTTSRAPTTAKFLGIVATTKPSPGKGRALQESKEDLQDAEDVLRAARAACALAEQTYEVARIATEKKSSASTKRQLDQAAETKKLATSSQKEAAKQVSVIKRRITRITNQILSFIEVAQMMAGNEGPDSDASDLTDIDVLSALLENVTSSEGSLPLPSKEAMEMSKKKHPKCVRVKMPEVPAENTTSTGQPVATSAPPTMETPTLDSTSTAPSVNTQSLPPVEPTPVQPTPSDSSVETPTEPVNNSQSLASIKKPSSPAEPHLSEDIPGPSPEHPQSPQIPSTNNVPDNETRPIEQPGVGDDRHMSSHSTEVDGKQSIIMPESQSSEGAPALELDGEASGDHTSGETASKKTKTPSRTGKKPGKRTQEVSGDTEGDVMASGPPKKRRRTRKTETETEPSQAPTRRRRNVANTRSQIDPETLEGSKEDIPLKLARIRKWFNAAVGGNGPSAITAPKSSLGLRTYLYASADACPELLTTSREIALTAMTSGVGNLICRYHTINDKGVDKSIIADGLDGVLYGKPWVTLHHTLKEQLLNAQKAAEEAALKQGFLPTPLQEWEVPGWDRVKSRDPRATDCGCVINDVLLESYLWKTGELTSYTSTIVDSWGTNFLTPRQRALVCRQYREGSLLDVDDLYPLVSVNGHWVRRDPLHPRRVQVQRGLALIAAGEQAAAQSQLMEEAEEARQLNEAMGPIGLAGLDNAKEKMDIDN</sequence>
<accession>A0AAW0BGG5</accession>
<organism evidence="3 4">
    <name type="scientific">Paramarasmius palmivorus</name>
    <dbReference type="NCBI Taxonomy" id="297713"/>
    <lineage>
        <taxon>Eukaryota</taxon>
        <taxon>Fungi</taxon>
        <taxon>Dikarya</taxon>
        <taxon>Basidiomycota</taxon>
        <taxon>Agaricomycotina</taxon>
        <taxon>Agaricomycetes</taxon>
        <taxon>Agaricomycetidae</taxon>
        <taxon>Agaricales</taxon>
        <taxon>Marasmiineae</taxon>
        <taxon>Marasmiaceae</taxon>
        <taxon>Paramarasmius</taxon>
    </lineage>
</organism>
<feature type="region of interest" description="Disordered" evidence="2">
    <location>
        <begin position="1"/>
        <end position="32"/>
    </location>
</feature>